<keyword evidence="2" id="KW-1185">Reference proteome</keyword>
<dbReference type="RefSeq" id="WP_114288626.1">
    <property type="nucleotide sequence ID" value="NZ_JBMAKX010000004.1"/>
</dbReference>
<dbReference type="NCBIfam" id="TIGR02185">
    <property type="entry name" value="Trep_Strep"/>
    <property type="match status" value="1"/>
</dbReference>
<dbReference type="GeneID" id="63145325"/>
<name>A0A369B2Y7_9ENTE</name>
<dbReference type="InterPro" id="IPR011733">
    <property type="entry name" value="CHP02185_IM"/>
</dbReference>
<proteinExistence type="predicted"/>
<gene>
    <name evidence="1" type="ORF">CBF32_12550</name>
</gene>
<dbReference type="OrthoDB" id="9781459at2"/>
<reference evidence="1 2" key="1">
    <citation type="submission" date="2017-05" db="EMBL/GenBank/DDBJ databases">
        <title>Vagococcus spp. assemblies.</title>
        <authorList>
            <person name="Gulvik C.A."/>
        </authorList>
    </citation>
    <scope>NUCLEOTIDE SEQUENCE [LARGE SCALE GENOMIC DNA]</scope>
    <source>
        <strain evidence="1 2">NCFB 2497</strain>
    </source>
</reference>
<evidence type="ECO:0000313" key="1">
    <source>
        <dbReference type="EMBL" id="RST98819.1"/>
    </source>
</evidence>
<dbReference type="Proteomes" id="UP000288197">
    <property type="component" value="Unassembled WGS sequence"/>
</dbReference>
<organism evidence="1 2">
    <name type="scientific">Vagococcus fluvialis</name>
    <dbReference type="NCBI Taxonomy" id="2738"/>
    <lineage>
        <taxon>Bacteria</taxon>
        <taxon>Bacillati</taxon>
        <taxon>Bacillota</taxon>
        <taxon>Bacilli</taxon>
        <taxon>Lactobacillales</taxon>
        <taxon>Enterococcaceae</taxon>
        <taxon>Vagococcus</taxon>
    </lineage>
</organism>
<sequence length="200" mass="22191">MKGLKVQELISSGVYATVYFFVVFIATMILRFTVPTFNSLLIPALSALLSGVVYLMVVNRIPKFGAITIVGSIMGVFFLVFGYFPLAFLPSVVFPLLADIVQNKTKLADKVKLFTSYTLFSFGLTGPILPLWFMKEAYVESLLKRGKDMSYVNSVFEPITTGTFFISMGLTVIFSIIGLMIGQKIYNKHFAKKTKIGSKA</sequence>
<dbReference type="AlphaFoldDB" id="A0A369B2Y7"/>
<protein>
    <submittedName>
        <fullName evidence="1">ABC transporter permease</fullName>
    </submittedName>
</protein>
<dbReference type="EMBL" id="NGJX01000018">
    <property type="protein sequence ID" value="RST98819.1"/>
    <property type="molecule type" value="Genomic_DNA"/>
</dbReference>
<dbReference type="Pfam" id="PF09605">
    <property type="entry name" value="Trep_Strep"/>
    <property type="match status" value="1"/>
</dbReference>
<evidence type="ECO:0000313" key="2">
    <source>
        <dbReference type="Proteomes" id="UP000288197"/>
    </source>
</evidence>
<comment type="caution">
    <text evidence="1">The sequence shown here is derived from an EMBL/GenBank/DDBJ whole genome shotgun (WGS) entry which is preliminary data.</text>
</comment>
<accession>A0A369B2Y7</accession>